<evidence type="ECO:0000256" key="1">
    <source>
        <dbReference type="ARBA" id="ARBA00011079"/>
    </source>
</evidence>
<comment type="caution">
    <text evidence="7">The sequence shown here is derived from an EMBL/GenBank/DDBJ whole genome shotgun (WGS) entry which is preliminary data.</text>
</comment>
<dbReference type="PANTHER" id="PTHR11010">
    <property type="entry name" value="PROTEASE S28 PRO-X CARBOXYPEPTIDASE-RELATED"/>
    <property type="match status" value="1"/>
</dbReference>
<dbReference type="GO" id="GO:0070008">
    <property type="term" value="F:serine-type exopeptidase activity"/>
    <property type="evidence" value="ECO:0007669"/>
    <property type="project" value="InterPro"/>
</dbReference>
<evidence type="ECO:0000256" key="4">
    <source>
        <dbReference type="ARBA" id="ARBA00022801"/>
    </source>
</evidence>
<keyword evidence="8" id="KW-1185">Reference proteome</keyword>
<evidence type="ECO:0000256" key="6">
    <source>
        <dbReference type="SAM" id="SignalP"/>
    </source>
</evidence>
<evidence type="ECO:0000256" key="3">
    <source>
        <dbReference type="ARBA" id="ARBA00022729"/>
    </source>
</evidence>
<dbReference type="GO" id="GO:0006508">
    <property type="term" value="P:proteolysis"/>
    <property type="evidence" value="ECO:0007669"/>
    <property type="project" value="UniProtKB-KW"/>
</dbReference>
<keyword evidence="2" id="KW-0645">Protease</keyword>
<dbReference type="InterPro" id="IPR008758">
    <property type="entry name" value="Peptidase_S28"/>
</dbReference>
<evidence type="ECO:0000313" key="8">
    <source>
        <dbReference type="Proteomes" id="UP001295740"/>
    </source>
</evidence>
<keyword evidence="5" id="KW-0325">Glycoprotein</keyword>
<accession>A0AAI8VZ38</accession>
<evidence type="ECO:0000256" key="5">
    <source>
        <dbReference type="ARBA" id="ARBA00023180"/>
    </source>
</evidence>
<reference evidence="7" key="1">
    <citation type="submission" date="2023-10" db="EMBL/GenBank/DDBJ databases">
        <authorList>
            <person name="Hackl T."/>
        </authorList>
    </citation>
    <scope>NUCLEOTIDE SEQUENCE</scope>
</reference>
<dbReference type="GO" id="GO:0008239">
    <property type="term" value="F:dipeptidyl-peptidase activity"/>
    <property type="evidence" value="ECO:0007669"/>
    <property type="project" value="TreeGrafter"/>
</dbReference>
<organism evidence="7 8">
    <name type="scientific">Anthostomella pinea</name>
    <dbReference type="NCBI Taxonomy" id="933095"/>
    <lineage>
        <taxon>Eukaryota</taxon>
        <taxon>Fungi</taxon>
        <taxon>Dikarya</taxon>
        <taxon>Ascomycota</taxon>
        <taxon>Pezizomycotina</taxon>
        <taxon>Sordariomycetes</taxon>
        <taxon>Xylariomycetidae</taxon>
        <taxon>Xylariales</taxon>
        <taxon>Xylariaceae</taxon>
        <taxon>Anthostomella</taxon>
    </lineage>
</organism>
<evidence type="ECO:0000256" key="2">
    <source>
        <dbReference type="ARBA" id="ARBA00022670"/>
    </source>
</evidence>
<feature type="chain" id="PRO_5042466079" evidence="6">
    <location>
        <begin position="20"/>
        <end position="493"/>
    </location>
</feature>
<dbReference type="EMBL" id="CAUWAG010000020">
    <property type="protein sequence ID" value="CAJ2513734.1"/>
    <property type="molecule type" value="Genomic_DNA"/>
</dbReference>
<evidence type="ECO:0000313" key="7">
    <source>
        <dbReference type="EMBL" id="CAJ2513734.1"/>
    </source>
</evidence>
<dbReference type="Gene3D" id="3.40.50.1820">
    <property type="entry name" value="alpha/beta hydrolase"/>
    <property type="match status" value="2"/>
</dbReference>
<proteinExistence type="inferred from homology"/>
<dbReference type="PANTHER" id="PTHR11010:SF23">
    <property type="entry name" value="SERINE PEPTIDASE"/>
    <property type="match status" value="1"/>
</dbReference>
<name>A0AAI8VZ38_9PEZI</name>
<comment type="similarity">
    <text evidence="1">Belongs to the peptidase S28 family.</text>
</comment>
<dbReference type="AlphaFoldDB" id="A0AAI8VZ38"/>
<keyword evidence="4" id="KW-0378">Hydrolase</keyword>
<keyword evidence="3 6" id="KW-0732">Signal</keyword>
<dbReference type="Pfam" id="PF05577">
    <property type="entry name" value="Peptidase_S28"/>
    <property type="match status" value="2"/>
</dbReference>
<gene>
    <name evidence="7" type="ORF">KHLLAP_LOCUS14202</name>
</gene>
<dbReference type="Proteomes" id="UP001295740">
    <property type="component" value="Unassembled WGS sequence"/>
</dbReference>
<sequence length="493" mass="54737">MKAAVAAILLPFLAQLTHGAAPLQARDFHQRLGKRFGMKHMALDDEHLDIVGNKTFEQILDHSDPSKGTFSQRFWWNAEFYEEDGPIFLINGGEIAADYVMGYLQNTTLTGHYAYRLKGAVILLEHRYWGESVPFDTLTAETLQYHTLPNAVADMINFAQNVDCEFCEGGNFAAYHASSAVVEAIEDFWEYFTPIEAGLPRNCSADVKRVIRHIDTVLASNDTDDITTLKTRFGLAALEHDDFAHQLTYPLLEWQEDQQPTLDFCNAIESAGANYTKHTANSGYGVSLVAALDAYAAYVKKTSKCGEDSARCNTHNPALVWNTPDEKVNRPWEWMICNESFGWNQVGPPESDGTNIVSSFLRPDYFERRCPLEFPETAGVKTGEALGFTPEHLNLFTGGWDAPYEKVIFVNGRVDPWRSATVASDTRPGGPIIAGTGAAAPTFVVEDGDHCPELEIDEGDPSTWPIVQESVKIMGGWLAEWTPAGKAGRRRRG</sequence>
<feature type="signal peptide" evidence="6">
    <location>
        <begin position="1"/>
        <end position="19"/>
    </location>
</feature>
<dbReference type="InterPro" id="IPR029058">
    <property type="entry name" value="AB_hydrolase_fold"/>
</dbReference>
<protein>
    <submittedName>
        <fullName evidence="7">Uu.00g018530.m01.CDS01</fullName>
    </submittedName>
</protein>